<evidence type="ECO:0000313" key="4">
    <source>
        <dbReference type="EMBL" id="PXX78157.1"/>
    </source>
</evidence>
<evidence type="ECO:0000313" key="3">
    <source>
        <dbReference type="EMBL" id="MDY5167402.1"/>
    </source>
</evidence>
<dbReference type="Pfam" id="PF02302">
    <property type="entry name" value="PTS_IIB"/>
    <property type="match status" value="1"/>
</dbReference>
<reference evidence="3" key="2">
    <citation type="submission" date="2022-03" db="EMBL/GenBank/DDBJ databases">
        <title>First case of bacteraemia caused by Dielma fastidiosa in a patient hospitalised with diverticulitis.</title>
        <authorList>
            <person name="Forman-Ankjaer B."/>
            <person name="Hvid-Jensen F."/>
            <person name="Kobel C.M."/>
            <person name="Greve T."/>
        </authorList>
    </citation>
    <scope>NUCLEOTIDE SEQUENCE</scope>
    <source>
        <strain evidence="3">AUH_DF_2021</strain>
    </source>
</reference>
<sequence>MLKIITVCGLGVGSSLILKMTADTAMNQLGVKCKIEHWDMGTVKGKPCDLIITTESFRKHFADQDNVVYVNNIMDVEEVKGKLKAYLDSHEH</sequence>
<dbReference type="Proteomes" id="UP001276902">
    <property type="component" value="Unassembled WGS sequence"/>
</dbReference>
<feature type="domain" description="PTS EIIB type-2" evidence="2">
    <location>
        <begin position="2"/>
        <end position="91"/>
    </location>
</feature>
<evidence type="ECO:0000259" key="2">
    <source>
        <dbReference type="PROSITE" id="PS51099"/>
    </source>
</evidence>
<dbReference type="CDD" id="cd05563">
    <property type="entry name" value="PTS_IIB_ascorbate"/>
    <property type="match status" value="1"/>
</dbReference>
<dbReference type="EMBL" id="JALDAW010000011">
    <property type="protein sequence ID" value="MDY5167402.1"/>
    <property type="molecule type" value="Genomic_DNA"/>
</dbReference>
<comment type="caution">
    <text evidence="4">The sequence shown here is derived from an EMBL/GenBank/DDBJ whole genome shotgun (WGS) entry which is preliminary data.</text>
</comment>
<dbReference type="InterPro" id="IPR036095">
    <property type="entry name" value="PTS_EIIB-like_sf"/>
</dbReference>
<reference evidence="4 5" key="1">
    <citation type="submission" date="2018-05" db="EMBL/GenBank/DDBJ databases">
        <title>Genomic Encyclopedia of Type Strains, Phase IV (KMG-IV): sequencing the most valuable type-strain genomes for metagenomic binning, comparative biology and taxonomic classification.</title>
        <authorList>
            <person name="Goeker M."/>
        </authorList>
    </citation>
    <scope>NUCLEOTIDE SEQUENCE [LARGE SCALE GENOMIC DNA]</scope>
    <source>
        <strain evidence="4 5">JC118</strain>
    </source>
</reference>
<keyword evidence="3" id="KW-0813">Transport</keyword>
<dbReference type="SUPFAM" id="SSF52794">
    <property type="entry name" value="PTS system IIB component-like"/>
    <property type="match status" value="1"/>
</dbReference>
<keyword evidence="3" id="KW-0762">Sugar transport</keyword>
<dbReference type="GeneID" id="94439856"/>
<dbReference type="PROSITE" id="PS51099">
    <property type="entry name" value="PTS_EIIB_TYPE_2"/>
    <property type="match status" value="1"/>
</dbReference>
<dbReference type="RefSeq" id="WP_022936818.1">
    <property type="nucleotide sequence ID" value="NZ_BAABZA010000001.1"/>
</dbReference>
<dbReference type="InterPro" id="IPR003501">
    <property type="entry name" value="PTS_EIIB_2/3"/>
</dbReference>
<dbReference type="Gene3D" id="3.40.50.2300">
    <property type="match status" value="1"/>
</dbReference>
<proteinExistence type="predicted"/>
<evidence type="ECO:0000313" key="5">
    <source>
        <dbReference type="Proteomes" id="UP000247612"/>
    </source>
</evidence>
<dbReference type="GO" id="GO:0009401">
    <property type="term" value="P:phosphoenolpyruvate-dependent sugar phosphotransferase system"/>
    <property type="evidence" value="ECO:0007669"/>
    <property type="project" value="InterPro"/>
</dbReference>
<evidence type="ECO:0000256" key="1">
    <source>
        <dbReference type="ARBA" id="ARBA00022679"/>
    </source>
</evidence>
<dbReference type="AlphaFoldDB" id="A0A2V2F9E1"/>
<dbReference type="Proteomes" id="UP000247612">
    <property type="component" value="Unassembled WGS sequence"/>
</dbReference>
<keyword evidence="5" id="KW-1185">Reference proteome</keyword>
<gene>
    <name evidence="4" type="ORF">DES51_10884</name>
    <name evidence="3" type="ORF">MQE39_04615</name>
</gene>
<protein>
    <submittedName>
        <fullName evidence="3">PTS sugar transporter subunit IIB</fullName>
    </submittedName>
    <submittedName>
        <fullName evidence="4">PTS system IIB component (L-Asc family)</fullName>
    </submittedName>
</protein>
<dbReference type="InterPro" id="IPR013011">
    <property type="entry name" value="PTS_EIIB_2"/>
</dbReference>
<name>A0A2V2F9E1_9FIRM</name>
<keyword evidence="1" id="KW-0808">Transferase</keyword>
<organism evidence="4 5">
    <name type="scientific">Dielma fastidiosa</name>
    <dbReference type="NCBI Taxonomy" id="1034346"/>
    <lineage>
        <taxon>Bacteria</taxon>
        <taxon>Bacillati</taxon>
        <taxon>Bacillota</taxon>
        <taxon>Erysipelotrichia</taxon>
        <taxon>Erysipelotrichales</taxon>
        <taxon>Erysipelotrichaceae</taxon>
        <taxon>Dielma</taxon>
    </lineage>
</organism>
<dbReference type="STRING" id="1034346.GCA_000313565_00514"/>
<accession>A0A2V2F9E1</accession>
<dbReference type="GO" id="GO:0008982">
    <property type="term" value="F:protein-N(PI)-phosphohistidine-sugar phosphotransferase activity"/>
    <property type="evidence" value="ECO:0007669"/>
    <property type="project" value="InterPro"/>
</dbReference>
<dbReference type="EMBL" id="QJKH01000008">
    <property type="protein sequence ID" value="PXX78157.1"/>
    <property type="molecule type" value="Genomic_DNA"/>
</dbReference>
<dbReference type="OrthoDB" id="6603449at2"/>